<sequence length="312" mass="33736">MKKIILTVAIAAASSGAVNAATIYEADGLKYDLKGDFQLQLRQKVGKDKDLDLEFDDIELKNRVTYDLGSDMTAFGQLDFSYDDSANDKYDGRSDLEEAYLGLSFGDIDVSFGKRDLSSDEFGVEASYEEAGDAFDELIEDGDDVIRLDANFGNVYVSASTELEAQGNSAADNDSAFDVFVAADLGVAQVGLSYLTYEAEGSNDSQEAYGVMASFDAGFAELAADYSTAELSTATDVDVYNLVATFKVAETTKASVGYNNVDEDGTDEVATWYANVTYKFPTQKNVSVFAELADSDEDDSELGYLAGMRVKF</sequence>
<evidence type="ECO:0000259" key="5">
    <source>
        <dbReference type="Pfam" id="PF13609"/>
    </source>
</evidence>
<dbReference type="GO" id="GO:0009279">
    <property type="term" value="C:cell outer membrane"/>
    <property type="evidence" value="ECO:0007669"/>
    <property type="project" value="UniProtKB-SubCell"/>
</dbReference>
<dbReference type="OrthoDB" id="5622917at2"/>
<dbReference type="SUPFAM" id="SSF56935">
    <property type="entry name" value="Porins"/>
    <property type="match status" value="1"/>
</dbReference>
<protein>
    <submittedName>
        <fullName evidence="6">Porin</fullName>
    </submittedName>
</protein>
<dbReference type="InterPro" id="IPR033900">
    <property type="entry name" value="Gram_neg_porin_domain"/>
</dbReference>
<evidence type="ECO:0000313" key="7">
    <source>
        <dbReference type="Proteomes" id="UP000595663"/>
    </source>
</evidence>
<gene>
    <name evidence="6" type="ORF">AMJAP_0832</name>
</gene>
<dbReference type="KEGG" id="ajp:AMJAP_0832"/>
<proteinExistence type="predicted"/>
<dbReference type="PANTHER" id="PTHR34501:SF2">
    <property type="entry name" value="OUTER MEMBRANE PORIN F-RELATED"/>
    <property type="match status" value="1"/>
</dbReference>
<accession>A0A7R6PA87</accession>
<reference evidence="6 7" key="1">
    <citation type="journal article" date="2008" name="Int. J. Syst. Evol. Microbiol.">
        <title>Amphritea japonica sp. nov. and Amphritea balenae sp. nov., isolated from the sediment adjacent to sperm whale carcasses off Kagoshima, Japan.</title>
        <authorList>
            <person name="Miyazaki M."/>
            <person name="Nogi Y."/>
            <person name="Fujiwara Y."/>
            <person name="Kawato M."/>
            <person name="Nagahama T."/>
            <person name="Kubokawa K."/>
            <person name="Horikoshi K."/>
        </authorList>
    </citation>
    <scope>NUCLEOTIDE SEQUENCE [LARGE SCALE GENOMIC DNA]</scope>
    <source>
        <strain evidence="6 7">ATCC BAA-1530</strain>
    </source>
</reference>
<dbReference type="Proteomes" id="UP000595663">
    <property type="component" value="Chromosome"/>
</dbReference>
<dbReference type="Pfam" id="PF13609">
    <property type="entry name" value="Porin_4"/>
    <property type="match status" value="1"/>
</dbReference>
<dbReference type="EMBL" id="AP014545">
    <property type="protein sequence ID" value="BBB25431.1"/>
    <property type="molecule type" value="Genomic_DNA"/>
</dbReference>
<dbReference type="AlphaFoldDB" id="A0A7R6PA87"/>
<keyword evidence="2 4" id="KW-0732">Signal</keyword>
<feature type="domain" description="Porin" evidence="5">
    <location>
        <begin position="8"/>
        <end position="299"/>
    </location>
</feature>
<feature type="signal peptide" evidence="4">
    <location>
        <begin position="1"/>
        <end position="20"/>
    </location>
</feature>
<dbReference type="InterPro" id="IPR050298">
    <property type="entry name" value="Gram-neg_bact_OMP"/>
</dbReference>
<name>A0A7R6PA87_9GAMM</name>
<dbReference type="PANTHER" id="PTHR34501">
    <property type="entry name" value="PROTEIN YDDL-RELATED"/>
    <property type="match status" value="1"/>
</dbReference>
<dbReference type="Gene3D" id="2.40.160.10">
    <property type="entry name" value="Porin"/>
    <property type="match status" value="1"/>
</dbReference>
<keyword evidence="7" id="KW-1185">Reference proteome</keyword>
<dbReference type="InterPro" id="IPR023614">
    <property type="entry name" value="Porin_dom_sf"/>
</dbReference>
<evidence type="ECO:0000256" key="4">
    <source>
        <dbReference type="SAM" id="SignalP"/>
    </source>
</evidence>
<evidence type="ECO:0000256" key="2">
    <source>
        <dbReference type="ARBA" id="ARBA00022729"/>
    </source>
</evidence>
<evidence type="ECO:0000313" key="6">
    <source>
        <dbReference type="EMBL" id="BBB25431.1"/>
    </source>
</evidence>
<dbReference type="GO" id="GO:0015288">
    <property type="term" value="F:porin activity"/>
    <property type="evidence" value="ECO:0007669"/>
    <property type="project" value="InterPro"/>
</dbReference>
<organism evidence="6 7">
    <name type="scientific">Amphritea japonica ATCC BAA-1530</name>
    <dbReference type="NCBI Taxonomy" id="1278309"/>
    <lineage>
        <taxon>Bacteria</taxon>
        <taxon>Pseudomonadati</taxon>
        <taxon>Pseudomonadota</taxon>
        <taxon>Gammaproteobacteria</taxon>
        <taxon>Oceanospirillales</taxon>
        <taxon>Oceanospirillaceae</taxon>
        <taxon>Amphritea</taxon>
    </lineage>
</organism>
<keyword evidence="3" id="KW-0472">Membrane</keyword>
<evidence type="ECO:0000256" key="3">
    <source>
        <dbReference type="ARBA" id="ARBA00023136"/>
    </source>
</evidence>
<evidence type="ECO:0000256" key="1">
    <source>
        <dbReference type="ARBA" id="ARBA00004571"/>
    </source>
</evidence>
<comment type="subcellular location">
    <subcellularLocation>
        <location evidence="1">Cell outer membrane</location>
        <topology evidence="1">Multi-pass membrane protein</topology>
    </subcellularLocation>
</comment>
<dbReference type="RefSeq" id="WP_019623336.1">
    <property type="nucleotide sequence ID" value="NZ_AP014545.1"/>
</dbReference>
<feature type="chain" id="PRO_5032680361" evidence="4">
    <location>
        <begin position="21"/>
        <end position="312"/>
    </location>
</feature>